<keyword evidence="1" id="KW-1133">Transmembrane helix</keyword>
<name>A0A4Q0YRZ9_9GAMM</name>
<keyword evidence="1" id="KW-0812">Transmembrane</keyword>
<dbReference type="AlphaFoldDB" id="A0A4Q0YRZ9"/>
<evidence type="ECO:0000313" key="2">
    <source>
        <dbReference type="EMBL" id="RXJ73942.1"/>
    </source>
</evidence>
<keyword evidence="1" id="KW-0472">Membrane</keyword>
<comment type="caution">
    <text evidence="2">The sequence shown here is derived from an EMBL/GenBank/DDBJ whole genome shotgun (WGS) entry which is preliminary data.</text>
</comment>
<evidence type="ECO:0000313" key="3">
    <source>
        <dbReference type="Proteomes" id="UP000290287"/>
    </source>
</evidence>
<dbReference type="EMBL" id="PEIB01000005">
    <property type="protein sequence ID" value="RXJ73942.1"/>
    <property type="molecule type" value="Genomic_DNA"/>
</dbReference>
<dbReference type="Proteomes" id="UP000290287">
    <property type="component" value="Unassembled WGS sequence"/>
</dbReference>
<feature type="transmembrane region" description="Helical" evidence="1">
    <location>
        <begin position="113"/>
        <end position="135"/>
    </location>
</feature>
<organism evidence="2 3">
    <name type="scientific">Veronia nyctiphanis</name>
    <dbReference type="NCBI Taxonomy" id="1278244"/>
    <lineage>
        <taxon>Bacteria</taxon>
        <taxon>Pseudomonadati</taxon>
        <taxon>Pseudomonadota</taxon>
        <taxon>Gammaproteobacteria</taxon>
        <taxon>Vibrionales</taxon>
        <taxon>Vibrionaceae</taxon>
        <taxon>Veronia</taxon>
    </lineage>
</organism>
<sequence length="363" mass="42174">MLDTIEKPPELKKENIETQTEIKPDPIKLSRPRNLFWEFLLQFSGLGLYSAYRFYKVTKELNTIDKKRFTPALWLFMPLLYIFQPIAQYFLFRGFRSAEQKHQLKSISYGVCYLASFVGFVASLASILSAVSIGYDWLNLAVYPIWIFSFSLIVNQLDRVKRCLPNVEFKANNGIITTIKWIWLVVVGGLLAVGWTVAIYQQSHIWGSLESYQSGDIYRQAQGHYTLQLDSDDWHRVKKGTVSDGSSDVEFVHSSYGAHAITFWHEKGTSLNEQTRFRQNTFLDEFSDAKCHEKRRFITRTFLIKAVIICHSEAFLEKNLSYHAIAESQQGIAELVINADFEKHTRRDIEQMMSNMIWEFQAK</sequence>
<evidence type="ECO:0000256" key="1">
    <source>
        <dbReference type="SAM" id="Phobius"/>
    </source>
</evidence>
<protein>
    <submittedName>
        <fullName evidence="2">Uncharacterized protein</fullName>
    </submittedName>
</protein>
<dbReference type="OrthoDB" id="5830026at2"/>
<keyword evidence="3" id="KW-1185">Reference proteome</keyword>
<feature type="transmembrane region" description="Helical" evidence="1">
    <location>
        <begin position="72"/>
        <end position="92"/>
    </location>
</feature>
<accession>A0A4Q0YRZ9</accession>
<gene>
    <name evidence="2" type="ORF">CS022_06585</name>
</gene>
<feature type="transmembrane region" description="Helical" evidence="1">
    <location>
        <begin position="141"/>
        <end position="160"/>
    </location>
</feature>
<feature type="transmembrane region" description="Helical" evidence="1">
    <location>
        <begin position="35"/>
        <end position="52"/>
    </location>
</feature>
<dbReference type="RefSeq" id="WP_129121617.1">
    <property type="nucleotide sequence ID" value="NZ_PEIB01000005.1"/>
</dbReference>
<proteinExistence type="predicted"/>
<feature type="transmembrane region" description="Helical" evidence="1">
    <location>
        <begin position="181"/>
        <end position="200"/>
    </location>
</feature>
<reference evidence="2 3" key="1">
    <citation type="submission" date="2017-10" db="EMBL/GenBank/DDBJ databases">
        <title>Nyctiphanis sp. nov., isolated from the stomach of the euphausiid Nyctiphanes simplex (Hansen, 1911) in the Gulf of California.</title>
        <authorList>
            <person name="Gomez-Gil B."/>
            <person name="Aguilar-Mendez M."/>
            <person name="Lopez-Cortes A."/>
            <person name="Gomez-Gutierrez J."/>
            <person name="Roque A."/>
            <person name="Lang E."/>
            <person name="Gonzalez-Castillo A."/>
        </authorList>
    </citation>
    <scope>NUCLEOTIDE SEQUENCE [LARGE SCALE GENOMIC DNA]</scope>
    <source>
        <strain evidence="2 3">CAIM 600</strain>
    </source>
</reference>